<dbReference type="OrthoDB" id="8687154at2"/>
<evidence type="ECO:0000313" key="2">
    <source>
        <dbReference type="EMBL" id="OOS24703.1"/>
    </source>
</evidence>
<feature type="domain" description="TfoX N-terminal" evidence="1">
    <location>
        <begin position="11"/>
        <end position="92"/>
    </location>
</feature>
<gene>
    <name evidence="2" type="ORF">B0680_04575</name>
</gene>
<protein>
    <recommendedName>
        <fullName evidence="1">TfoX N-terminal domain-containing protein</fullName>
    </recommendedName>
</protein>
<dbReference type="AlphaFoldDB" id="A0A1T0CQT9"/>
<sequence length="99" mass="11321">MNELAEYLIDVLSPLGRLSARRMFGETCLFVNGQMFAIISADDDIFVKTHHLTDGDIPFTYQRQGKTVAMRYIKIDNSLLDDADMLISVIRQKLHNEKS</sequence>
<reference evidence="2 3" key="1">
    <citation type="submission" date="2017-02" db="EMBL/GenBank/DDBJ databases">
        <title>Draft genome sequence of Moraxella pluranimalium CCUG 54913T type strain.</title>
        <authorList>
            <person name="Salva-Serra F."/>
            <person name="Engstrom-Jakobsson H."/>
            <person name="Thorell K."/>
            <person name="Jaen-Luchoro D."/>
            <person name="Gonzales-Siles L."/>
            <person name="Karlsson R."/>
            <person name="Yazdan S."/>
            <person name="Boulund F."/>
            <person name="Johnning A."/>
            <person name="Engstrand L."/>
            <person name="Kristiansson E."/>
            <person name="Moore E."/>
        </authorList>
    </citation>
    <scope>NUCLEOTIDE SEQUENCE [LARGE SCALE GENOMIC DNA]</scope>
    <source>
        <strain evidence="2 3">CCUG 54913</strain>
    </source>
</reference>
<keyword evidence="3" id="KW-1185">Reference proteome</keyword>
<dbReference type="Gene3D" id="3.30.1460.30">
    <property type="entry name" value="YgaC/TfoX-N like chaperone"/>
    <property type="match status" value="1"/>
</dbReference>
<dbReference type="SUPFAM" id="SSF159894">
    <property type="entry name" value="YgaC/TfoX-N like"/>
    <property type="match status" value="1"/>
</dbReference>
<evidence type="ECO:0000259" key="1">
    <source>
        <dbReference type="Pfam" id="PF04993"/>
    </source>
</evidence>
<dbReference type="EMBL" id="MUYU01000009">
    <property type="protein sequence ID" value="OOS24703.1"/>
    <property type="molecule type" value="Genomic_DNA"/>
</dbReference>
<dbReference type="RefSeq" id="WP_078253883.1">
    <property type="nucleotide sequence ID" value="NZ_MUYU01000009.1"/>
</dbReference>
<comment type="caution">
    <text evidence="2">The sequence shown here is derived from an EMBL/GenBank/DDBJ whole genome shotgun (WGS) entry which is preliminary data.</text>
</comment>
<dbReference type="Proteomes" id="UP000189800">
    <property type="component" value="Unassembled WGS sequence"/>
</dbReference>
<evidence type="ECO:0000313" key="3">
    <source>
        <dbReference type="Proteomes" id="UP000189800"/>
    </source>
</evidence>
<name>A0A1T0CQT9_9GAMM</name>
<organism evidence="2 3">
    <name type="scientific">Moraxella pluranimalium</name>
    <dbReference type="NCBI Taxonomy" id="470453"/>
    <lineage>
        <taxon>Bacteria</taxon>
        <taxon>Pseudomonadati</taxon>
        <taxon>Pseudomonadota</taxon>
        <taxon>Gammaproteobacteria</taxon>
        <taxon>Moraxellales</taxon>
        <taxon>Moraxellaceae</taxon>
        <taxon>Moraxella</taxon>
    </lineage>
</organism>
<dbReference type="InterPro" id="IPR047525">
    <property type="entry name" value="TfoX-like"/>
</dbReference>
<dbReference type="PANTHER" id="PTHR36121:SF1">
    <property type="entry name" value="PROTEIN SXY"/>
    <property type="match status" value="1"/>
</dbReference>
<accession>A0A1T0CQT9</accession>
<dbReference type="Pfam" id="PF04993">
    <property type="entry name" value="TfoX_N"/>
    <property type="match status" value="1"/>
</dbReference>
<dbReference type="STRING" id="470453.B0680_04575"/>
<dbReference type="InterPro" id="IPR007076">
    <property type="entry name" value="TfoX_N"/>
</dbReference>
<proteinExistence type="predicted"/>
<dbReference type="PANTHER" id="PTHR36121">
    <property type="entry name" value="PROTEIN SXY"/>
    <property type="match status" value="1"/>
</dbReference>